<sequence>MNSSFERSENTKVEWLTPPDLVKKLGVFDLDPCSPVNAPFLHALHNFTVEDDGLLKEWFGRVYLNPPYGKGMDLWLQKLKLHGNGIALIFARTETKCFFDNVWNDADGVLFVKGRIRFYHVSGEQGGTPGAPSVFIAYGKENALALKDAGIEGRFLMLKS</sequence>
<dbReference type="GO" id="GO:0009007">
    <property type="term" value="F:site-specific DNA-methyltransferase (adenine-specific) activity"/>
    <property type="evidence" value="ECO:0007669"/>
    <property type="project" value="InterPro"/>
</dbReference>
<name>A0A369I6Q8_9BACT</name>
<gene>
    <name evidence="1" type="ORF">DVG78_25170</name>
</gene>
<proteinExistence type="predicted"/>
<keyword evidence="1" id="KW-0808">Transferase</keyword>
<dbReference type="InterPro" id="IPR008593">
    <property type="entry name" value="Dam_MeTrfase"/>
</dbReference>
<dbReference type="RefSeq" id="WP_114463782.1">
    <property type="nucleotide sequence ID" value="NZ_QPIW01000030.1"/>
</dbReference>
<dbReference type="OrthoDB" id="189843at2"/>
<dbReference type="EMBL" id="QPIW01000030">
    <property type="protein sequence ID" value="RDB03193.1"/>
    <property type="molecule type" value="Genomic_DNA"/>
</dbReference>
<dbReference type="InterPro" id="IPR002052">
    <property type="entry name" value="DNA_methylase_N6_adenine_CS"/>
</dbReference>
<evidence type="ECO:0000313" key="2">
    <source>
        <dbReference type="Proteomes" id="UP000253141"/>
    </source>
</evidence>
<comment type="caution">
    <text evidence="1">The sequence shown here is derived from an EMBL/GenBank/DDBJ whole genome shotgun (WGS) entry which is preliminary data.</text>
</comment>
<dbReference type="PROSITE" id="PS00092">
    <property type="entry name" value="N6_MTASE"/>
    <property type="match status" value="1"/>
</dbReference>
<dbReference type="Proteomes" id="UP000253141">
    <property type="component" value="Unassembled WGS sequence"/>
</dbReference>
<keyword evidence="1" id="KW-0489">Methyltransferase</keyword>
<dbReference type="GO" id="GO:0009307">
    <property type="term" value="P:DNA restriction-modification system"/>
    <property type="evidence" value="ECO:0007669"/>
    <property type="project" value="InterPro"/>
</dbReference>
<dbReference type="GO" id="GO:0032259">
    <property type="term" value="P:methylation"/>
    <property type="evidence" value="ECO:0007669"/>
    <property type="project" value="UniProtKB-KW"/>
</dbReference>
<evidence type="ECO:0000313" key="1">
    <source>
        <dbReference type="EMBL" id="RDB03193.1"/>
    </source>
</evidence>
<accession>A0A369I6Q8</accession>
<dbReference type="GO" id="GO:0003677">
    <property type="term" value="F:DNA binding"/>
    <property type="evidence" value="ECO:0007669"/>
    <property type="project" value="InterPro"/>
</dbReference>
<reference evidence="1 2" key="1">
    <citation type="submission" date="2018-07" db="EMBL/GenBank/DDBJ databases">
        <title>Genome analysis of Runella aurantiaca.</title>
        <authorList>
            <person name="Yang X."/>
        </authorList>
    </citation>
    <scope>NUCLEOTIDE SEQUENCE [LARGE SCALE GENOMIC DNA]</scope>
    <source>
        <strain evidence="1 2">YX9</strain>
    </source>
</reference>
<protein>
    <submittedName>
        <fullName evidence="1">Adenine methyltransferase</fullName>
    </submittedName>
</protein>
<dbReference type="Pfam" id="PF05869">
    <property type="entry name" value="Dam"/>
    <property type="match status" value="1"/>
</dbReference>
<keyword evidence="2" id="KW-1185">Reference proteome</keyword>
<dbReference type="AlphaFoldDB" id="A0A369I6Q8"/>
<organism evidence="1 2">
    <name type="scientific">Runella aurantiaca</name>
    <dbReference type="NCBI Taxonomy" id="2282308"/>
    <lineage>
        <taxon>Bacteria</taxon>
        <taxon>Pseudomonadati</taxon>
        <taxon>Bacteroidota</taxon>
        <taxon>Cytophagia</taxon>
        <taxon>Cytophagales</taxon>
        <taxon>Spirosomataceae</taxon>
        <taxon>Runella</taxon>
    </lineage>
</organism>